<comment type="caution">
    <text evidence="1">The sequence shown here is derived from an EMBL/GenBank/DDBJ whole genome shotgun (WGS) entry which is preliminary data.</text>
</comment>
<evidence type="ECO:0000313" key="1">
    <source>
        <dbReference type="EMBL" id="GKU88441.1"/>
    </source>
</evidence>
<keyword evidence="2" id="KW-1185">Reference proteome</keyword>
<name>A0AAV5HQB7_9ROSI</name>
<accession>A0AAV5HQB7</accession>
<evidence type="ECO:0000313" key="2">
    <source>
        <dbReference type="Proteomes" id="UP001054252"/>
    </source>
</evidence>
<dbReference type="EMBL" id="BPVZ01000002">
    <property type="protein sequence ID" value="GKU88441.1"/>
    <property type="molecule type" value="Genomic_DNA"/>
</dbReference>
<dbReference type="AlphaFoldDB" id="A0AAV5HQB7"/>
<gene>
    <name evidence="1" type="ORF">SLEP1_g2709</name>
</gene>
<reference evidence="1 2" key="1">
    <citation type="journal article" date="2021" name="Commun. Biol.">
        <title>The genome of Shorea leprosula (Dipterocarpaceae) highlights the ecological relevance of drought in aseasonal tropical rainforests.</title>
        <authorList>
            <person name="Ng K.K.S."/>
            <person name="Kobayashi M.J."/>
            <person name="Fawcett J.A."/>
            <person name="Hatakeyama M."/>
            <person name="Paape T."/>
            <person name="Ng C.H."/>
            <person name="Ang C.C."/>
            <person name="Tnah L.H."/>
            <person name="Lee C.T."/>
            <person name="Nishiyama T."/>
            <person name="Sese J."/>
            <person name="O'Brien M.J."/>
            <person name="Copetti D."/>
            <person name="Mohd Noor M.I."/>
            <person name="Ong R.C."/>
            <person name="Putra M."/>
            <person name="Sireger I.Z."/>
            <person name="Indrioko S."/>
            <person name="Kosugi Y."/>
            <person name="Izuno A."/>
            <person name="Isagi Y."/>
            <person name="Lee S.L."/>
            <person name="Shimizu K.K."/>
        </authorList>
    </citation>
    <scope>NUCLEOTIDE SEQUENCE [LARGE SCALE GENOMIC DNA]</scope>
    <source>
        <strain evidence="1">214</strain>
    </source>
</reference>
<organism evidence="1 2">
    <name type="scientific">Rubroshorea leprosula</name>
    <dbReference type="NCBI Taxonomy" id="152421"/>
    <lineage>
        <taxon>Eukaryota</taxon>
        <taxon>Viridiplantae</taxon>
        <taxon>Streptophyta</taxon>
        <taxon>Embryophyta</taxon>
        <taxon>Tracheophyta</taxon>
        <taxon>Spermatophyta</taxon>
        <taxon>Magnoliopsida</taxon>
        <taxon>eudicotyledons</taxon>
        <taxon>Gunneridae</taxon>
        <taxon>Pentapetalae</taxon>
        <taxon>rosids</taxon>
        <taxon>malvids</taxon>
        <taxon>Malvales</taxon>
        <taxon>Dipterocarpaceae</taxon>
        <taxon>Rubroshorea</taxon>
    </lineage>
</organism>
<sequence length="38" mass="4426">MHTLENLRMSSPRGEDKEEYFFCGGREGIKHGIFPVWA</sequence>
<dbReference type="Proteomes" id="UP001054252">
    <property type="component" value="Unassembled WGS sequence"/>
</dbReference>
<protein>
    <submittedName>
        <fullName evidence="1">Uncharacterized protein</fullName>
    </submittedName>
</protein>
<proteinExistence type="predicted"/>